<evidence type="ECO:0000256" key="1">
    <source>
        <dbReference type="SAM" id="Phobius"/>
    </source>
</evidence>
<feature type="transmembrane region" description="Helical" evidence="1">
    <location>
        <begin position="20"/>
        <end position="38"/>
    </location>
</feature>
<evidence type="ECO:0000313" key="3">
    <source>
        <dbReference type="Proteomes" id="UP001183535"/>
    </source>
</evidence>
<dbReference type="RefSeq" id="WP_093830162.1">
    <property type="nucleotide sequence ID" value="NZ_JAVRES010000001.1"/>
</dbReference>
<keyword evidence="1" id="KW-1133">Transmembrane helix</keyword>
<proteinExistence type="predicted"/>
<protein>
    <recommendedName>
        <fullName evidence="4">Integral membrane protein</fullName>
    </recommendedName>
</protein>
<organism evidence="2 3">
    <name type="scientific">Streptomyces doudnae</name>
    <dbReference type="NCBI Taxonomy" id="3075536"/>
    <lineage>
        <taxon>Bacteria</taxon>
        <taxon>Bacillati</taxon>
        <taxon>Actinomycetota</taxon>
        <taxon>Actinomycetes</taxon>
        <taxon>Kitasatosporales</taxon>
        <taxon>Streptomycetaceae</taxon>
        <taxon>Streptomyces</taxon>
    </lineage>
</organism>
<sequence length="147" mass="15264">MIERMTLRMAARPVPQPVAAPLVWVGAFGGAAILVALLNSTAGPGRPLLVLVALSLFAIVLGLCASFAAAPGTAVLCWLFLNGFGIPPAGTLTWVAQRDARWMACLLGATLVGTLVARVVNARAAYRHLTPAVFTEPPETEGPPPGR</sequence>
<name>A0ABD5EH67_9ACTN</name>
<dbReference type="Proteomes" id="UP001183535">
    <property type="component" value="Unassembled WGS sequence"/>
</dbReference>
<keyword evidence="1" id="KW-0812">Transmembrane</keyword>
<evidence type="ECO:0008006" key="4">
    <source>
        <dbReference type="Google" id="ProtNLM"/>
    </source>
</evidence>
<keyword evidence="1" id="KW-0472">Membrane</keyword>
<reference evidence="3" key="1">
    <citation type="submission" date="2023-07" db="EMBL/GenBank/DDBJ databases">
        <title>30 novel species of actinomycetes from the DSMZ collection.</title>
        <authorList>
            <person name="Nouioui I."/>
        </authorList>
    </citation>
    <scope>NUCLEOTIDE SEQUENCE [LARGE SCALE GENOMIC DNA]</scope>
    <source>
        <strain evidence="3">DSM 41981</strain>
    </source>
</reference>
<accession>A0ABD5EH67</accession>
<feature type="transmembrane region" description="Helical" evidence="1">
    <location>
        <begin position="101"/>
        <end position="120"/>
    </location>
</feature>
<gene>
    <name evidence="2" type="ORF">RM877_04650</name>
</gene>
<keyword evidence="3" id="KW-1185">Reference proteome</keyword>
<dbReference type="EMBL" id="JAVRES010000001">
    <property type="protein sequence ID" value="MDT0433963.1"/>
    <property type="molecule type" value="Genomic_DNA"/>
</dbReference>
<evidence type="ECO:0000313" key="2">
    <source>
        <dbReference type="EMBL" id="MDT0433963.1"/>
    </source>
</evidence>
<dbReference type="AlphaFoldDB" id="A0ABD5EH67"/>
<feature type="transmembrane region" description="Helical" evidence="1">
    <location>
        <begin position="50"/>
        <end position="81"/>
    </location>
</feature>
<comment type="caution">
    <text evidence="2">The sequence shown here is derived from an EMBL/GenBank/DDBJ whole genome shotgun (WGS) entry which is preliminary data.</text>
</comment>